<proteinExistence type="inferred from homology"/>
<dbReference type="AlphaFoldDB" id="A0A4R8DR56"/>
<name>A0A4R8DR56_9BACT</name>
<comment type="similarity">
    <text evidence="1">Belongs to the 4-hydroxybenzoyl-CoA thioesterase family.</text>
</comment>
<dbReference type="InterPro" id="IPR050563">
    <property type="entry name" value="4-hydroxybenzoyl-CoA_TE"/>
</dbReference>
<dbReference type="RefSeq" id="WP_133992528.1">
    <property type="nucleotide sequence ID" value="NZ_SODV01000001.1"/>
</dbReference>
<evidence type="ECO:0000313" key="3">
    <source>
        <dbReference type="EMBL" id="TDX00662.1"/>
    </source>
</evidence>
<dbReference type="PANTHER" id="PTHR31793:SF27">
    <property type="entry name" value="NOVEL THIOESTERASE SUPERFAMILY DOMAIN AND SAPOSIN A-TYPE DOMAIN CONTAINING PROTEIN (0610012H03RIK)"/>
    <property type="match status" value="1"/>
</dbReference>
<dbReference type="Proteomes" id="UP000294498">
    <property type="component" value="Unassembled WGS sequence"/>
</dbReference>
<comment type="caution">
    <text evidence="3">The sequence shown here is derived from an EMBL/GenBank/DDBJ whole genome shotgun (WGS) entry which is preliminary data.</text>
</comment>
<dbReference type="PANTHER" id="PTHR31793">
    <property type="entry name" value="4-HYDROXYBENZOYL-COA THIOESTERASE FAMILY MEMBER"/>
    <property type="match status" value="1"/>
</dbReference>
<dbReference type="OrthoDB" id="333038at2"/>
<evidence type="ECO:0000256" key="2">
    <source>
        <dbReference type="ARBA" id="ARBA00022801"/>
    </source>
</evidence>
<dbReference type="Pfam" id="PF13279">
    <property type="entry name" value="4HBT_2"/>
    <property type="match status" value="1"/>
</dbReference>
<reference evidence="3 4" key="1">
    <citation type="submission" date="2019-03" db="EMBL/GenBank/DDBJ databases">
        <title>Genomic Encyclopedia of Type Strains, Phase IV (KMG-IV): sequencing the most valuable type-strain genomes for metagenomic binning, comparative biology and taxonomic classification.</title>
        <authorList>
            <person name="Goeker M."/>
        </authorList>
    </citation>
    <scope>NUCLEOTIDE SEQUENCE [LARGE SCALE GENOMIC DNA]</scope>
    <source>
        <strain evidence="3 4">DSM 100059</strain>
    </source>
</reference>
<dbReference type="InterPro" id="IPR029069">
    <property type="entry name" value="HotDog_dom_sf"/>
</dbReference>
<protein>
    <submittedName>
        <fullName evidence="3">Acyl-CoA thioesterase FadM</fullName>
    </submittedName>
</protein>
<dbReference type="SUPFAM" id="SSF54637">
    <property type="entry name" value="Thioesterase/thiol ester dehydrase-isomerase"/>
    <property type="match status" value="1"/>
</dbReference>
<keyword evidence="2" id="KW-0378">Hydrolase</keyword>
<evidence type="ECO:0000256" key="1">
    <source>
        <dbReference type="ARBA" id="ARBA00005953"/>
    </source>
</evidence>
<dbReference type="CDD" id="cd00586">
    <property type="entry name" value="4HBT"/>
    <property type="match status" value="1"/>
</dbReference>
<organism evidence="3 4">
    <name type="scientific">Dinghuibacter silviterrae</name>
    <dbReference type="NCBI Taxonomy" id="1539049"/>
    <lineage>
        <taxon>Bacteria</taxon>
        <taxon>Pseudomonadati</taxon>
        <taxon>Bacteroidota</taxon>
        <taxon>Chitinophagia</taxon>
        <taxon>Chitinophagales</taxon>
        <taxon>Chitinophagaceae</taxon>
        <taxon>Dinghuibacter</taxon>
    </lineage>
</organism>
<sequence length="145" mass="16089">MARVKIDLPSTFHFTTQIPVRITDLNYGGHVGNDAVLGMLHEARMRYLGQWGYTELDVAGVGLIMSDAILSFKGESFYGDVWTIHIRAAEFNRVGFELYYAVETVRDGRTHRIAEAKTGMICFDYTARKPVGVPAAFAAQVEALG</sequence>
<dbReference type="EMBL" id="SODV01000001">
    <property type="protein sequence ID" value="TDX00662.1"/>
    <property type="molecule type" value="Genomic_DNA"/>
</dbReference>
<gene>
    <name evidence="3" type="ORF">EDB95_1688</name>
</gene>
<accession>A0A4R8DR56</accession>
<keyword evidence="4" id="KW-1185">Reference proteome</keyword>
<dbReference type="GO" id="GO:0047617">
    <property type="term" value="F:fatty acyl-CoA hydrolase activity"/>
    <property type="evidence" value="ECO:0007669"/>
    <property type="project" value="TreeGrafter"/>
</dbReference>
<dbReference type="Gene3D" id="3.10.129.10">
    <property type="entry name" value="Hotdog Thioesterase"/>
    <property type="match status" value="1"/>
</dbReference>
<evidence type="ECO:0000313" key="4">
    <source>
        <dbReference type="Proteomes" id="UP000294498"/>
    </source>
</evidence>